<organism evidence="4 5">
    <name type="scientific">Tectimicrobiota bacterium</name>
    <dbReference type="NCBI Taxonomy" id="2528274"/>
    <lineage>
        <taxon>Bacteria</taxon>
        <taxon>Pseudomonadati</taxon>
        <taxon>Nitrospinota/Tectimicrobiota group</taxon>
        <taxon>Candidatus Tectimicrobiota</taxon>
    </lineage>
</organism>
<gene>
    <name evidence="1" type="primary">gshB</name>
    <name evidence="4" type="ORF">HYY65_09945</name>
</gene>
<comment type="caution">
    <text evidence="4">The sequence shown here is derived from an EMBL/GenBank/DDBJ whole genome shotgun (WGS) entry which is preliminary data.</text>
</comment>
<keyword evidence="1" id="KW-0067">ATP-binding</keyword>
<proteinExistence type="inferred from homology"/>
<name>A0A932GR11_UNCTE</name>
<keyword evidence="1" id="KW-0547">Nucleotide-binding</keyword>
<comment type="similarity">
    <text evidence="1">Belongs to the prokaryotic GSH synthase family.</text>
</comment>
<comment type="pathway">
    <text evidence="1">Sulfur metabolism; glutathione biosynthesis; glutathione from L-cysteine and L-glutamate: step 2/2.</text>
</comment>
<dbReference type="AlphaFoldDB" id="A0A932GR11"/>
<dbReference type="PANTHER" id="PTHR21621">
    <property type="entry name" value="RIBOSOMAL PROTEIN S6 MODIFICATION PROTEIN"/>
    <property type="match status" value="1"/>
</dbReference>
<dbReference type="GO" id="GO:0005524">
    <property type="term" value="F:ATP binding"/>
    <property type="evidence" value="ECO:0007669"/>
    <property type="project" value="UniProtKB-UniRule"/>
</dbReference>
<comment type="catalytic activity">
    <reaction evidence="1">
        <text>gamma-L-glutamyl-L-cysteine + glycine + ATP = glutathione + ADP + phosphate + H(+)</text>
        <dbReference type="Rhea" id="RHEA:13557"/>
        <dbReference type="ChEBI" id="CHEBI:15378"/>
        <dbReference type="ChEBI" id="CHEBI:30616"/>
        <dbReference type="ChEBI" id="CHEBI:43474"/>
        <dbReference type="ChEBI" id="CHEBI:57305"/>
        <dbReference type="ChEBI" id="CHEBI:57925"/>
        <dbReference type="ChEBI" id="CHEBI:58173"/>
        <dbReference type="ChEBI" id="CHEBI:456216"/>
        <dbReference type="EC" id="6.3.2.3"/>
    </reaction>
</comment>
<dbReference type="Gene3D" id="3.30.470.20">
    <property type="entry name" value="ATP-grasp fold, B domain"/>
    <property type="match status" value="1"/>
</dbReference>
<dbReference type="Gene3D" id="3.30.1490.20">
    <property type="entry name" value="ATP-grasp fold, A domain"/>
    <property type="match status" value="1"/>
</dbReference>
<dbReference type="InterPro" id="IPR004218">
    <property type="entry name" value="GSHS_ATP-bd"/>
</dbReference>
<keyword evidence="1" id="KW-0317">Glutathione biosynthesis</keyword>
<evidence type="ECO:0000313" key="5">
    <source>
        <dbReference type="Proteomes" id="UP000741360"/>
    </source>
</evidence>
<keyword evidence="1" id="KW-0436">Ligase</keyword>
<sequence>MVVKPLGGKGGEGVLYLHSGDRNLNALLEISTQTGTEYVMAQRYLPEIVHGDKRVLILDGKPVGAFNRVPAAGELRGNIHAGGTCCKASLTDRDHFICGVLADSLRAHGLHFVGVDIIGGYVTEINVTSPAGIPEINGFDGTRLEADTLDFLEERFKTSPRIASGSRQPPACGGSWLSPKADSDRPGESSGGAVP</sequence>
<dbReference type="GO" id="GO:0005737">
    <property type="term" value="C:cytoplasm"/>
    <property type="evidence" value="ECO:0007669"/>
    <property type="project" value="TreeGrafter"/>
</dbReference>
<evidence type="ECO:0000256" key="2">
    <source>
        <dbReference type="SAM" id="MobiDB-lite"/>
    </source>
</evidence>
<accession>A0A932GR11</accession>
<feature type="domain" description="Prokaryotic glutathione synthetase ATP-binding" evidence="3">
    <location>
        <begin position="1"/>
        <end position="138"/>
    </location>
</feature>
<dbReference type="Proteomes" id="UP000741360">
    <property type="component" value="Unassembled WGS sequence"/>
</dbReference>
<evidence type="ECO:0000259" key="3">
    <source>
        <dbReference type="Pfam" id="PF02955"/>
    </source>
</evidence>
<evidence type="ECO:0000313" key="4">
    <source>
        <dbReference type="EMBL" id="MBI3015360.1"/>
    </source>
</evidence>
<protein>
    <recommendedName>
        <fullName evidence="1">Glutathione synthetase</fullName>
        <ecNumber evidence="1">6.3.2.3</ecNumber>
    </recommendedName>
    <alternativeName>
        <fullName evidence="1">GSH synthetase</fullName>
        <shortName evidence="1">GSH-S</shortName>
        <shortName evidence="1">GSHase</shortName>
    </alternativeName>
    <alternativeName>
        <fullName evidence="1">Glutathione synthase</fullName>
    </alternativeName>
</protein>
<feature type="region of interest" description="Disordered" evidence="2">
    <location>
        <begin position="159"/>
        <end position="195"/>
    </location>
</feature>
<dbReference type="PANTHER" id="PTHR21621:SF4">
    <property type="entry name" value="GLUTATHIONE SYNTHETASE"/>
    <property type="match status" value="1"/>
</dbReference>
<dbReference type="InterPro" id="IPR006284">
    <property type="entry name" value="Glut_synth_pro"/>
</dbReference>
<dbReference type="EC" id="6.3.2.3" evidence="1"/>
<evidence type="ECO:0000256" key="1">
    <source>
        <dbReference type="HAMAP-Rule" id="MF_00162"/>
    </source>
</evidence>
<dbReference type="InterPro" id="IPR013815">
    <property type="entry name" value="ATP_grasp_subdomain_1"/>
</dbReference>
<dbReference type="Pfam" id="PF02955">
    <property type="entry name" value="GSH-S_ATP"/>
    <property type="match status" value="1"/>
</dbReference>
<reference evidence="4" key="1">
    <citation type="submission" date="2020-07" db="EMBL/GenBank/DDBJ databases">
        <title>Huge and variable diversity of episymbiotic CPR bacteria and DPANN archaea in groundwater ecosystems.</title>
        <authorList>
            <person name="He C.Y."/>
            <person name="Keren R."/>
            <person name="Whittaker M."/>
            <person name="Farag I.F."/>
            <person name="Doudna J."/>
            <person name="Cate J.H.D."/>
            <person name="Banfield J.F."/>
        </authorList>
    </citation>
    <scope>NUCLEOTIDE SEQUENCE</scope>
    <source>
        <strain evidence="4">NC_groundwater_717_Ag_S-0.2um_59_8</strain>
    </source>
</reference>
<dbReference type="SUPFAM" id="SSF56059">
    <property type="entry name" value="Glutathione synthetase ATP-binding domain-like"/>
    <property type="match status" value="1"/>
</dbReference>
<dbReference type="HAMAP" id="MF_00162">
    <property type="entry name" value="GSH_S"/>
    <property type="match status" value="1"/>
</dbReference>
<dbReference type="EMBL" id="JACPSX010000189">
    <property type="protein sequence ID" value="MBI3015360.1"/>
    <property type="molecule type" value="Genomic_DNA"/>
</dbReference>
<dbReference type="GO" id="GO:0004363">
    <property type="term" value="F:glutathione synthase activity"/>
    <property type="evidence" value="ECO:0007669"/>
    <property type="project" value="UniProtKB-UniRule"/>
</dbReference>